<dbReference type="EMBL" id="JWZT01002390">
    <property type="protein sequence ID" value="KII69511.1"/>
    <property type="molecule type" value="Genomic_DNA"/>
</dbReference>
<protein>
    <submittedName>
        <fullName evidence="1">Uncharacterized protein</fullName>
    </submittedName>
</protein>
<dbReference type="AlphaFoldDB" id="A0A0C2MQI9"/>
<gene>
    <name evidence="1" type="ORF">RF11_14771</name>
</gene>
<evidence type="ECO:0000313" key="2">
    <source>
        <dbReference type="Proteomes" id="UP000031668"/>
    </source>
</evidence>
<evidence type="ECO:0000313" key="1">
    <source>
        <dbReference type="EMBL" id="KII69511.1"/>
    </source>
</evidence>
<reference evidence="1 2" key="1">
    <citation type="journal article" date="2014" name="Genome Biol. Evol.">
        <title>The genome of the myxosporean Thelohanellus kitauei shows adaptations to nutrient acquisition within its fish host.</title>
        <authorList>
            <person name="Yang Y."/>
            <person name="Xiong J."/>
            <person name="Zhou Z."/>
            <person name="Huo F."/>
            <person name="Miao W."/>
            <person name="Ran C."/>
            <person name="Liu Y."/>
            <person name="Zhang J."/>
            <person name="Feng J."/>
            <person name="Wang M."/>
            <person name="Wang M."/>
            <person name="Wang L."/>
            <person name="Yao B."/>
        </authorList>
    </citation>
    <scope>NUCLEOTIDE SEQUENCE [LARGE SCALE GENOMIC DNA]</scope>
    <source>
        <strain evidence="1">Wuqing</strain>
    </source>
</reference>
<accession>A0A0C2MQI9</accession>
<organism evidence="1 2">
    <name type="scientific">Thelohanellus kitauei</name>
    <name type="common">Myxosporean</name>
    <dbReference type="NCBI Taxonomy" id="669202"/>
    <lineage>
        <taxon>Eukaryota</taxon>
        <taxon>Metazoa</taxon>
        <taxon>Cnidaria</taxon>
        <taxon>Myxozoa</taxon>
        <taxon>Myxosporea</taxon>
        <taxon>Bivalvulida</taxon>
        <taxon>Platysporina</taxon>
        <taxon>Myxobolidae</taxon>
        <taxon>Thelohanellus</taxon>
    </lineage>
</organism>
<keyword evidence="2" id="KW-1185">Reference proteome</keyword>
<sequence length="110" mass="12737">MNSLITRMKSAGTAATSVLFSGFSKTANRFWVCREENTFKETKLMIVSDSNFTSINLRGYSFFLVKKIIKNIRTVDHDSNFWSSPFALLFIFIRTIGRRILYTMNFLNIS</sequence>
<proteinExistence type="predicted"/>
<comment type="caution">
    <text evidence="1">The sequence shown here is derived from an EMBL/GenBank/DDBJ whole genome shotgun (WGS) entry which is preliminary data.</text>
</comment>
<dbReference type="Proteomes" id="UP000031668">
    <property type="component" value="Unassembled WGS sequence"/>
</dbReference>
<name>A0A0C2MQI9_THEKT</name>